<accession>W2C6S7</accession>
<dbReference type="PROSITE" id="PS00455">
    <property type="entry name" value="AMP_BINDING"/>
    <property type="match status" value="1"/>
</dbReference>
<protein>
    <submittedName>
        <fullName evidence="2">Long-chain fatty acid--CoA ligase</fullName>
    </submittedName>
</protein>
<organism evidence="2 3">
    <name type="scientific">Tannerella sp. oral taxon BU063 isolate Cell 2</name>
    <dbReference type="NCBI Taxonomy" id="1411148"/>
    <lineage>
        <taxon>Bacteria</taxon>
        <taxon>Pseudomonadati</taxon>
        <taxon>Bacteroidota</taxon>
        <taxon>Bacteroidia</taxon>
        <taxon>Bacteroidales</taxon>
        <taxon>Tannerellaceae</taxon>
        <taxon>Tannerella</taxon>
    </lineage>
</organism>
<evidence type="ECO:0000313" key="2">
    <source>
        <dbReference type="EMBL" id="ETK02192.1"/>
    </source>
</evidence>
<dbReference type="PANTHER" id="PTHR24096:SF420">
    <property type="entry name" value="LONG-CHAIN-FATTY-ACID--COA LIGASE-RELATED"/>
    <property type="match status" value="1"/>
</dbReference>
<dbReference type="PANTHER" id="PTHR24096">
    <property type="entry name" value="LONG-CHAIN-FATTY-ACID--COA LIGASE"/>
    <property type="match status" value="1"/>
</dbReference>
<dbReference type="Gene3D" id="3.30.300.30">
    <property type="match status" value="1"/>
</dbReference>
<dbReference type="InterPro" id="IPR042099">
    <property type="entry name" value="ANL_N_sf"/>
</dbReference>
<feature type="domain" description="AMP-dependent synthetase/ligase" evidence="1">
    <location>
        <begin position="12"/>
        <end position="410"/>
    </location>
</feature>
<sequence length="551" mass="62006">MNNQDRFLGLIEDSIKAHWDFPALTDHQGVTYYYKDMAAEMARLHLLLEHAGVRKGDRVALIGRNSSRWVIAFFGILTYGAVATPILHDFHPENVHHIVCHSESKVLLAASASWEKLSADAMPDLTAALLLEDWSVVLSRHPGIDRLRERLETDFAERYSPLFTADSLHVHIEQPDEMAILNYTSGTTGYSKGVMLPYRSLWSNTRFAADHLSFIKAGDHFVCMLPMAHMYGLAFEIMNGINKGCHIHFLPRVPNPKVVIETFTAVRPRLIIAVPLIIEKIVRTRIFPEINKPTTRLLRSLPGIGRLIDRRICKALSAAFGSDFSEIVIGGAAINKEVEQFLHRIGFRYTVGYGMTECGPLISYEYWKTYRPGSVGRAVDRMEVRIDSPDPVNTAGEIQVRSMNVMLGYYKNPDATAAAMTPDGWLKTGDLGVIDRDGFIFIRGRSKTMILSSNGQNIYPEEIESILGTLPYVTESLIVQRPEGLVALILPDRDRAEKDGLDAAALQTAMTDNLRQLNSRIPRYCTVSAVELRDEPFEKTPKQSIKRYLYK</sequence>
<dbReference type="SUPFAM" id="SSF56801">
    <property type="entry name" value="Acetyl-CoA synthetase-like"/>
    <property type="match status" value="1"/>
</dbReference>
<keyword evidence="2" id="KW-0436">Ligase</keyword>
<dbReference type="InterPro" id="IPR045851">
    <property type="entry name" value="AMP-bd_C_sf"/>
</dbReference>
<dbReference type="Gene3D" id="3.40.50.12780">
    <property type="entry name" value="N-terminal domain of ligase-like"/>
    <property type="match status" value="1"/>
</dbReference>
<dbReference type="InterPro" id="IPR000873">
    <property type="entry name" value="AMP-dep_synth/lig_dom"/>
</dbReference>
<dbReference type="Pfam" id="PF00501">
    <property type="entry name" value="AMP-binding"/>
    <property type="match status" value="1"/>
</dbReference>
<dbReference type="Pfam" id="PF23562">
    <property type="entry name" value="AMP-binding_C_3"/>
    <property type="match status" value="1"/>
</dbReference>
<dbReference type="Proteomes" id="UP000018837">
    <property type="component" value="Unassembled WGS sequence"/>
</dbReference>
<dbReference type="AlphaFoldDB" id="W2C6S7"/>
<comment type="caution">
    <text evidence="2">The sequence shown here is derived from an EMBL/GenBank/DDBJ whole genome shotgun (WGS) entry which is preliminary data.</text>
</comment>
<dbReference type="PATRIC" id="fig|1411148.3.peg.811"/>
<proteinExistence type="predicted"/>
<evidence type="ECO:0000259" key="1">
    <source>
        <dbReference type="Pfam" id="PF00501"/>
    </source>
</evidence>
<name>W2C6S7_9BACT</name>
<dbReference type="InterPro" id="IPR020845">
    <property type="entry name" value="AMP-binding_CS"/>
</dbReference>
<reference evidence="2 3" key="1">
    <citation type="submission" date="2013-11" db="EMBL/GenBank/DDBJ databases">
        <title>Single cell genomics of uncultured Tannerella BU063 (oral taxon 286).</title>
        <authorList>
            <person name="Beall C.J."/>
            <person name="Campbell A.G."/>
            <person name="Griffen A.L."/>
            <person name="Podar M."/>
            <person name="Leys E.J."/>
        </authorList>
    </citation>
    <scope>NUCLEOTIDE SEQUENCE [LARGE SCALE GENOMIC DNA]</scope>
    <source>
        <strain evidence="2">Cell 2</strain>
    </source>
</reference>
<dbReference type="GO" id="GO:0016405">
    <property type="term" value="F:CoA-ligase activity"/>
    <property type="evidence" value="ECO:0007669"/>
    <property type="project" value="TreeGrafter"/>
</dbReference>
<evidence type="ECO:0000313" key="3">
    <source>
        <dbReference type="Proteomes" id="UP000018837"/>
    </source>
</evidence>
<dbReference type="EMBL" id="AYUF01000390">
    <property type="protein sequence ID" value="ETK02192.1"/>
    <property type="molecule type" value="Genomic_DNA"/>
</dbReference>
<gene>
    <name evidence="2" type="ORF">N425_05585</name>
</gene>